<evidence type="ECO:0008006" key="5">
    <source>
        <dbReference type="Google" id="ProtNLM"/>
    </source>
</evidence>
<dbReference type="OrthoDB" id="185373at2759"/>
<feature type="repeat" description="PPR" evidence="2">
    <location>
        <begin position="403"/>
        <end position="437"/>
    </location>
</feature>
<organism evidence="3 4">
    <name type="scientific">Carnegiea gigantea</name>
    <dbReference type="NCBI Taxonomy" id="171969"/>
    <lineage>
        <taxon>Eukaryota</taxon>
        <taxon>Viridiplantae</taxon>
        <taxon>Streptophyta</taxon>
        <taxon>Embryophyta</taxon>
        <taxon>Tracheophyta</taxon>
        <taxon>Spermatophyta</taxon>
        <taxon>Magnoliopsida</taxon>
        <taxon>eudicotyledons</taxon>
        <taxon>Gunneridae</taxon>
        <taxon>Pentapetalae</taxon>
        <taxon>Caryophyllales</taxon>
        <taxon>Cactineae</taxon>
        <taxon>Cactaceae</taxon>
        <taxon>Cactoideae</taxon>
        <taxon>Echinocereeae</taxon>
        <taxon>Carnegiea</taxon>
    </lineage>
</organism>
<sequence>MPFSSSWFSPKELFISWIERCIPRKWKQDFKQIGIQQYQLLKSDASTSASRKIDINDKLMVYPLLSSLKEFIGQGDIKNAFRAFSSIQLHVASSSCYDLIVDPISSLLGACSNLKLLPQGGQLHAQIINLGFGQHYFLLSKLVNLYSNFNLHPQAHFLVKNSSLPHPLVWNILISAYTRNGLFKEALSIYKEMLNFGVSPDEFTYPSVLKACGGQADLAFGREIHKSILAGSCGMSLCVQNALISMYGKCGEIDVARELFNKLSNRDAFSWNSMISGYASKGIWEEAFELFEQMQLEGVEMNIITWNTIISGCLQTRKYQAVLGLLSRMRACAMNLDAVSIVGGLGACSHIGALELGKEIHAASIRGVYDKFQNVRNALITMYARCQDDKHAYIVFRKMEEKDIITWNSIISGYAHSDKSEEASFLFREMLVLGFEPNYVTIASILPLCARIANLHHGKELHCHIIKHPEFSESLLLSNAIIDLYARAGKILEARRVFDALTEKDVSTYTSLISGYGVLGEGKASLKLFEEMKNSGIKPDHITMVAVLAACSHSGLLIEGELQFSQMCSVYGIRPCLEHYACMVDLYGRAGWLNKAEEIIKKMPYQPSPDMWATLLGACHIHHNTELGELAAENLLAMRPQNAGYYVLIANMYAAAGCWTKLATVRTFMRNFGVMKPPGCAWIDVGNGFEPFLVGDASMELSNEIYSLLEGLTEQMKDVGYGADHAVLDYWMGFELKATLCDMRKAKSCWSIFERRLDQEAGSIYFLQIKFNLFKRRISAQN</sequence>
<dbReference type="InterPro" id="IPR011990">
    <property type="entry name" value="TPR-like_helical_dom_sf"/>
</dbReference>
<feature type="repeat" description="PPR" evidence="2">
    <location>
        <begin position="505"/>
        <end position="539"/>
    </location>
</feature>
<accession>A0A9Q1QV18</accession>
<feature type="repeat" description="PPR" evidence="2">
    <location>
        <begin position="166"/>
        <end position="200"/>
    </location>
</feature>
<comment type="caution">
    <text evidence="3">The sequence shown here is derived from an EMBL/GenBank/DDBJ whole genome shotgun (WGS) entry which is preliminary data.</text>
</comment>
<dbReference type="GO" id="GO:0009451">
    <property type="term" value="P:RNA modification"/>
    <property type="evidence" value="ECO:0007669"/>
    <property type="project" value="InterPro"/>
</dbReference>
<dbReference type="AlphaFoldDB" id="A0A9Q1QV18"/>
<dbReference type="NCBIfam" id="TIGR00756">
    <property type="entry name" value="PPR"/>
    <property type="match status" value="6"/>
</dbReference>
<dbReference type="PROSITE" id="PS51375">
    <property type="entry name" value="PPR"/>
    <property type="match status" value="5"/>
</dbReference>
<dbReference type="FunFam" id="1.25.40.10:FF:000637">
    <property type="entry name" value="Pentatricopeptide repeat-containing protein"/>
    <property type="match status" value="1"/>
</dbReference>
<dbReference type="InterPro" id="IPR046960">
    <property type="entry name" value="PPR_At4g14850-like_plant"/>
</dbReference>
<evidence type="ECO:0000256" key="2">
    <source>
        <dbReference type="PROSITE-ProRule" id="PRU00708"/>
    </source>
</evidence>
<gene>
    <name evidence="3" type="ORF">Cgig2_008199</name>
</gene>
<reference evidence="3" key="1">
    <citation type="submission" date="2022-04" db="EMBL/GenBank/DDBJ databases">
        <title>Carnegiea gigantea Genome sequencing and assembly v2.</title>
        <authorList>
            <person name="Copetti D."/>
            <person name="Sanderson M.J."/>
            <person name="Burquez A."/>
            <person name="Wojciechowski M.F."/>
        </authorList>
    </citation>
    <scope>NUCLEOTIDE SEQUENCE</scope>
    <source>
        <strain evidence="3">SGP5-SGP5p</strain>
        <tissue evidence="3">Aerial part</tissue>
    </source>
</reference>
<dbReference type="Pfam" id="PF13041">
    <property type="entry name" value="PPR_2"/>
    <property type="match status" value="4"/>
</dbReference>
<protein>
    <recommendedName>
        <fullName evidence="5">Chlororespiratory reduction 21</fullName>
    </recommendedName>
</protein>
<feature type="repeat" description="PPR" evidence="2">
    <location>
        <begin position="302"/>
        <end position="336"/>
    </location>
</feature>
<proteinExistence type="predicted"/>
<dbReference type="EMBL" id="JAKOGI010000001">
    <property type="protein sequence ID" value="KAJ8453315.1"/>
    <property type="molecule type" value="Genomic_DNA"/>
</dbReference>
<dbReference type="Gene3D" id="1.25.40.10">
    <property type="entry name" value="Tetratricopeptide repeat domain"/>
    <property type="match status" value="4"/>
</dbReference>
<dbReference type="Pfam" id="PF20431">
    <property type="entry name" value="E_motif"/>
    <property type="match status" value="1"/>
</dbReference>
<keyword evidence="4" id="KW-1185">Reference proteome</keyword>
<keyword evidence="1" id="KW-0677">Repeat</keyword>
<dbReference type="PANTHER" id="PTHR47926:SF375">
    <property type="entry name" value="PENTATRICOPEPTIDE REPEAT-CONTAINING PROTEIN"/>
    <property type="match status" value="1"/>
</dbReference>
<dbReference type="PANTHER" id="PTHR47926">
    <property type="entry name" value="PENTATRICOPEPTIDE REPEAT-CONTAINING PROTEIN"/>
    <property type="match status" value="1"/>
</dbReference>
<evidence type="ECO:0000313" key="3">
    <source>
        <dbReference type="EMBL" id="KAJ8453315.1"/>
    </source>
</evidence>
<feature type="repeat" description="PPR" evidence="2">
    <location>
        <begin position="267"/>
        <end position="301"/>
    </location>
</feature>
<dbReference type="GO" id="GO:0003723">
    <property type="term" value="F:RNA binding"/>
    <property type="evidence" value="ECO:0007669"/>
    <property type="project" value="InterPro"/>
</dbReference>
<name>A0A9Q1QV18_9CARY</name>
<dbReference type="Pfam" id="PF01535">
    <property type="entry name" value="PPR"/>
    <property type="match status" value="2"/>
</dbReference>
<evidence type="ECO:0000313" key="4">
    <source>
        <dbReference type="Proteomes" id="UP001153076"/>
    </source>
</evidence>
<dbReference type="Proteomes" id="UP001153076">
    <property type="component" value="Unassembled WGS sequence"/>
</dbReference>
<dbReference type="InterPro" id="IPR046848">
    <property type="entry name" value="E_motif"/>
</dbReference>
<dbReference type="InterPro" id="IPR002885">
    <property type="entry name" value="PPR_rpt"/>
</dbReference>
<evidence type="ECO:0000256" key="1">
    <source>
        <dbReference type="ARBA" id="ARBA00022737"/>
    </source>
</evidence>
<dbReference type="FunFam" id="1.25.40.10:FF:000393">
    <property type="entry name" value="Pentatricopeptide repeat-containing protein At1g20230"/>
    <property type="match status" value="1"/>
</dbReference>
<dbReference type="FunFam" id="1.25.40.10:FF:000627">
    <property type="entry name" value="Pentatricopeptide repeat-containing protein"/>
    <property type="match status" value="1"/>
</dbReference>